<organism evidence="2 3">
    <name type="scientific">Mucuna pruriens</name>
    <name type="common">Velvet bean</name>
    <name type="synonym">Dolichos pruriens</name>
    <dbReference type="NCBI Taxonomy" id="157652"/>
    <lineage>
        <taxon>Eukaryota</taxon>
        <taxon>Viridiplantae</taxon>
        <taxon>Streptophyta</taxon>
        <taxon>Embryophyta</taxon>
        <taxon>Tracheophyta</taxon>
        <taxon>Spermatophyta</taxon>
        <taxon>Magnoliopsida</taxon>
        <taxon>eudicotyledons</taxon>
        <taxon>Gunneridae</taxon>
        <taxon>Pentapetalae</taxon>
        <taxon>rosids</taxon>
        <taxon>fabids</taxon>
        <taxon>Fabales</taxon>
        <taxon>Fabaceae</taxon>
        <taxon>Papilionoideae</taxon>
        <taxon>50 kb inversion clade</taxon>
        <taxon>NPAAA clade</taxon>
        <taxon>indigoferoid/millettioid clade</taxon>
        <taxon>Phaseoleae</taxon>
        <taxon>Mucuna</taxon>
    </lineage>
</organism>
<dbReference type="InterPro" id="IPR057670">
    <property type="entry name" value="SH3_retrovirus"/>
</dbReference>
<dbReference type="OrthoDB" id="1460552at2759"/>
<gene>
    <name evidence="2" type="ORF">CR513_01519</name>
</gene>
<protein>
    <recommendedName>
        <fullName evidence="1">Retroviral polymerase SH3-like domain-containing protein</fullName>
    </recommendedName>
</protein>
<dbReference type="Proteomes" id="UP000257109">
    <property type="component" value="Unassembled WGS sequence"/>
</dbReference>
<sequence length="213" mass="24460">MNKDPSNVLERKTPYIVLYGTLPNLTIPRDVYTLSNHKGKLDSRVKKYAFLGYKAEMKGFVTYDLSSREISTSRHVVFYEHIFPCVSQHRNPSSQTPTSTLTINIEPISTSILDPNHGKSNQDHYEPETSSPLSTIHDQSPLDLEMAHNAQNSLEVKPKLATYSQAIKIICWALEANHIWKIVKKPIRVKPIRSKWVYKIKRKLDGLIEKYNV</sequence>
<evidence type="ECO:0000313" key="3">
    <source>
        <dbReference type="Proteomes" id="UP000257109"/>
    </source>
</evidence>
<dbReference type="AlphaFoldDB" id="A0A371IER6"/>
<accession>A0A371IER6</accession>
<proteinExistence type="predicted"/>
<comment type="caution">
    <text evidence="2">The sequence shown here is derived from an EMBL/GenBank/DDBJ whole genome shotgun (WGS) entry which is preliminary data.</text>
</comment>
<evidence type="ECO:0000313" key="2">
    <source>
        <dbReference type="EMBL" id="RDY13552.1"/>
    </source>
</evidence>
<name>A0A371IER6_MUCPR</name>
<dbReference type="Pfam" id="PF25597">
    <property type="entry name" value="SH3_retrovirus"/>
    <property type="match status" value="1"/>
</dbReference>
<feature type="domain" description="Retroviral polymerase SH3-like" evidence="1">
    <location>
        <begin position="35"/>
        <end position="88"/>
    </location>
</feature>
<dbReference type="EMBL" id="QJKJ01000256">
    <property type="protein sequence ID" value="RDY13552.1"/>
    <property type="molecule type" value="Genomic_DNA"/>
</dbReference>
<feature type="non-terminal residue" evidence="2">
    <location>
        <position position="1"/>
    </location>
</feature>
<evidence type="ECO:0000259" key="1">
    <source>
        <dbReference type="Pfam" id="PF25597"/>
    </source>
</evidence>
<reference evidence="2" key="1">
    <citation type="submission" date="2018-05" db="EMBL/GenBank/DDBJ databases">
        <title>Draft genome of Mucuna pruriens seed.</title>
        <authorList>
            <person name="Nnadi N.E."/>
            <person name="Vos R."/>
            <person name="Hasami M.H."/>
            <person name="Devisetty U.K."/>
            <person name="Aguiy J.C."/>
        </authorList>
    </citation>
    <scope>NUCLEOTIDE SEQUENCE [LARGE SCALE GENOMIC DNA]</scope>
    <source>
        <strain evidence="2">JCA_2017</strain>
    </source>
</reference>
<keyword evidence="3" id="KW-1185">Reference proteome</keyword>